<dbReference type="STRING" id="1440053.GCA_000718095_03135"/>
<comment type="caution">
    <text evidence="5">The sequence shown here is derived from an EMBL/GenBank/DDBJ whole genome shotgun (WGS) entry which is preliminary data.</text>
</comment>
<feature type="compositionally biased region" description="Low complexity" evidence="1">
    <location>
        <begin position="388"/>
        <end position="401"/>
    </location>
</feature>
<keyword evidence="6" id="KW-1185">Reference proteome</keyword>
<proteinExistence type="predicted"/>
<feature type="transmembrane region" description="Helical" evidence="2">
    <location>
        <begin position="446"/>
        <end position="465"/>
    </location>
</feature>
<feature type="region of interest" description="Disordered" evidence="1">
    <location>
        <begin position="246"/>
        <end position="292"/>
    </location>
</feature>
<sequence>MTRLARARSLPALLLCCALLMGAAAAVLGAAATASAADRLGDLTLGRTTGSIMDNPLVPRVTTDTACPEGQGGAVRLNVLHPKDSTPIRVGNATTGPYDAGPIDTEMPENFRTLFDALTEWYPDGAHDGTYELRLDCVNVLDPNTPPAFFTTNIVVTGDTWTLAAAETTSVELTAAPENHPAQGSEVTVTVKVTPEAAAGEVTLTSERVGTEPVALGTKAVENGTAVFTTTALPKGVQNIRAQFTPTDPDAYAGSSNAVNGYTVDEPGTPPGGSPTPSDSEQPTGEPGVPADLDVVDADGNPLEANPNLEAGQKVTITARGYAKDATVKVTLAESDATFEDATADAAGIVQDYPFTVPAELADGDHVLTLAEDTEGGHSLAFAFTTGEVTEPTPEPSDSTGADGGAAAGTSGGDTGGDTGGDSGAAGGSGGGSGGGGSLASTGTGVASIALASLALCFVGAAFVVGARRGGLLTFATPSGTAGD</sequence>
<dbReference type="GO" id="GO:0005975">
    <property type="term" value="P:carbohydrate metabolic process"/>
    <property type="evidence" value="ECO:0007669"/>
    <property type="project" value="UniProtKB-ARBA"/>
</dbReference>
<evidence type="ECO:0000313" key="6">
    <source>
        <dbReference type="Proteomes" id="UP000245992"/>
    </source>
</evidence>
<feature type="region of interest" description="Disordered" evidence="1">
    <location>
        <begin position="388"/>
        <end position="438"/>
    </location>
</feature>
<organism evidence="5 6">
    <name type="scientific">Streptomyces scopuliridis RB72</name>
    <dbReference type="NCBI Taxonomy" id="1440053"/>
    <lineage>
        <taxon>Bacteria</taxon>
        <taxon>Bacillati</taxon>
        <taxon>Actinomycetota</taxon>
        <taxon>Actinomycetes</taxon>
        <taxon>Kitasatosporales</taxon>
        <taxon>Streptomycetaceae</taxon>
        <taxon>Streptomyces</taxon>
    </lineage>
</organism>
<keyword evidence="3" id="KW-0732">Signal</keyword>
<dbReference type="EMBL" id="AZSP01000270">
    <property type="protein sequence ID" value="PVE07831.1"/>
    <property type="molecule type" value="Genomic_DNA"/>
</dbReference>
<evidence type="ECO:0000256" key="1">
    <source>
        <dbReference type="SAM" id="MobiDB-lite"/>
    </source>
</evidence>
<dbReference type="RefSeq" id="WP_030352210.1">
    <property type="nucleotide sequence ID" value="NZ_AZSP01000270.1"/>
</dbReference>
<feature type="compositionally biased region" description="Gly residues" evidence="1">
    <location>
        <begin position="402"/>
        <end position="438"/>
    </location>
</feature>
<dbReference type="InterPro" id="IPR013783">
    <property type="entry name" value="Ig-like_fold"/>
</dbReference>
<keyword evidence="2" id="KW-1133">Transmembrane helix</keyword>
<gene>
    <name evidence="5" type="ORF">Y717_21780</name>
</gene>
<keyword evidence="2" id="KW-0812">Transmembrane</keyword>
<evidence type="ECO:0000259" key="4">
    <source>
        <dbReference type="Pfam" id="PF16640"/>
    </source>
</evidence>
<keyword evidence="2" id="KW-0472">Membrane</keyword>
<reference evidence="5 6" key="1">
    <citation type="submission" date="2013-12" db="EMBL/GenBank/DDBJ databases">
        <title>Annotated genome of Streptomyces scopuliridis.</title>
        <authorList>
            <person name="Olson J.B."/>
        </authorList>
    </citation>
    <scope>NUCLEOTIDE SEQUENCE [LARGE SCALE GENOMIC DNA]</scope>
    <source>
        <strain evidence="5 6">RB72</strain>
    </source>
</reference>
<feature type="chain" id="PRO_5015489356" description="Bacterial Ig-like domain-containing protein" evidence="3">
    <location>
        <begin position="37"/>
        <end position="484"/>
    </location>
</feature>
<dbReference type="AlphaFoldDB" id="A0A2T7SYH9"/>
<protein>
    <recommendedName>
        <fullName evidence="4">Bacterial Ig-like domain-containing protein</fullName>
    </recommendedName>
</protein>
<dbReference type="OrthoDB" id="4135510at2"/>
<dbReference type="Gene3D" id="2.60.40.10">
    <property type="entry name" value="Immunoglobulins"/>
    <property type="match status" value="1"/>
</dbReference>
<accession>A0A2T7SYH9</accession>
<evidence type="ECO:0000313" key="5">
    <source>
        <dbReference type="EMBL" id="PVE07831.1"/>
    </source>
</evidence>
<dbReference type="Proteomes" id="UP000245992">
    <property type="component" value="Unassembled WGS sequence"/>
</dbReference>
<dbReference type="Pfam" id="PF16640">
    <property type="entry name" value="Big_3_5"/>
    <property type="match status" value="1"/>
</dbReference>
<dbReference type="InterPro" id="IPR032109">
    <property type="entry name" value="Big_3_5"/>
</dbReference>
<evidence type="ECO:0000256" key="2">
    <source>
        <dbReference type="SAM" id="Phobius"/>
    </source>
</evidence>
<evidence type="ECO:0000256" key="3">
    <source>
        <dbReference type="SAM" id="SignalP"/>
    </source>
</evidence>
<feature type="domain" description="Bacterial Ig-like" evidence="4">
    <location>
        <begin position="174"/>
        <end position="261"/>
    </location>
</feature>
<feature type="signal peptide" evidence="3">
    <location>
        <begin position="1"/>
        <end position="36"/>
    </location>
</feature>
<name>A0A2T7SYH9_9ACTN</name>